<keyword evidence="3 7" id="KW-0812">Transmembrane</keyword>
<dbReference type="FunCoup" id="A8WZ88">
    <property type="interactions" value="22"/>
</dbReference>
<comment type="subcellular location">
    <subcellularLocation>
        <location evidence="1">Membrane</location>
        <topology evidence="1">Multi-pass membrane protein</topology>
    </subcellularLocation>
</comment>
<feature type="domain" description="SSD" evidence="8">
    <location>
        <begin position="259"/>
        <end position="460"/>
    </location>
</feature>
<evidence type="ECO:0000259" key="8">
    <source>
        <dbReference type="PROSITE" id="PS50156"/>
    </source>
</evidence>
<dbReference type="Pfam" id="PF02460">
    <property type="entry name" value="Patched"/>
    <property type="match status" value="1"/>
</dbReference>
<dbReference type="InParanoid" id="A8WZ88"/>
<reference evidence="9 10" key="2">
    <citation type="journal article" date="2011" name="PLoS Genet.">
        <title>Caenorhabditis briggsae recombinant inbred line genotypes reveal inter-strain incompatibility and the evolution of recombination.</title>
        <authorList>
            <person name="Ross J.A."/>
            <person name="Koboldt D.C."/>
            <person name="Staisch J.E."/>
            <person name="Chamberlin H.M."/>
            <person name="Gupta B.P."/>
            <person name="Miller R.D."/>
            <person name="Baird S.E."/>
            <person name="Haag E.S."/>
        </authorList>
    </citation>
    <scope>NUCLEOTIDE SEQUENCE [LARGE SCALE GENOMIC DNA]</scope>
    <source>
        <strain evidence="9 10">AF16</strain>
    </source>
</reference>
<evidence type="ECO:0000256" key="3">
    <source>
        <dbReference type="ARBA" id="ARBA00022692"/>
    </source>
</evidence>
<dbReference type="GO" id="GO:0030659">
    <property type="term" value="C:cytoplasmic vesicle membrane"/>
    <property type="evidence" value="ECO:0000318"/>
    <property type="project" value="GO_Central"/>
</dbReference>
<dbReference type="EMBL" id="HE600988">
    <property type="protein sequence ID" value="CAP25698.2"/>
    <property type="molecule type" value="Genomic_DNA"/>
</dbReference>
<dbReference type="HOGENOM" id="CLU_002359_2_1_1"/>
<feature type="transmembrane region" description="Helical" evidence="7">
    <location>
        <begin position="290"/>
        <end position="314"/>
    </location>
</feature>
<dbReference type="PANTHER" id="PTHR10796">
    <property type="entry name" value="PATCHED-RELATED"/>
    <property type="match status" value="1"/>
</dbReference>
<dbReference type="OMA" id="HIAYKFY"/>
<keyword evidence="5 7" id="KW-0472">Membrane</keyword>
<gene>
    <name evidence="11" type="primary">ptr-11</name>
    <name evidence="9" type="synonym">Cbr-ptr-11</name>
    <name evidence="11" type="ORF">CBG05104</name>
    <name evidence="9" type="ORF">CBG_05104</name>
</gene>
<dbReference type="InterPro" id="IPR051697">
    <property type="entry name" value="Patched_domain-protein"/>
</dbReference>
<dbReference type="PANTHER" id="PTHR10796:SF108">
    <property type="entry name" value="SSD DOMAIN-CONTAINING PROTEIN"/>
    <property type="match status" value="1"/>
</dbReference>
<reference evidence="9 10" key="1">
    <citation type="journal article" date="2003" name="PLoS Biol.">
        <title>The genome sequence of Caenorhabditis briggsae: a platform for comparative genomics.</title>
        <authorList>
            <person name="Stein L.D."/>
            <person name="Bao Z."/>
            <person name="Blasiar D."/>
            <person name="Blumenthal T."/>
            <person name="Brent M.R."/>
            <person name="Chen N."/>
            <person name="Chinwalla A."/>
            <person name="Clarke L."/>
            <person name="Clee C."/>
            <person name="Coghlan A."/>
            <person name="Coulson A."/>
            <person name="D'Eustachio P."/>
            <person name="Fitch D.H."/>
            <person name="Fulton L.A."/>
            <person name="Fulton R.E."/>
            <person name="Griffiths-Jones S."/>
            <person name="Harris T.W."/>
            <person name="Hillier L.W."/>
            <person name="Kamath R."/>
            <person name="Kuwabara P.E."/>
            <person name="Mardis E.R."/>
            <person name="Marra M.A."/>
            <person name="Miner T.L."/>
            <person name="Minx P."/>
            <person name="Mullikin J.C."/>
            <person name="Plumb R.W."/>
            <person name="Rogers J."/>
            <person name="Schein J.E."/>
            <person name="Sohrmann M."/>
            <person name="Spieth J."/>
            <person name="Stajich J.E."/>
            <person name="Wei C."/>
            <person name="Willey D."/>
            <person name="Wilson R.K."/>
            <person name="Durbin R."/>
            <person name="Waterston R.H."/>
        </authorList>
    </citation>
    <scope>NUCLEOTIDE SEQUENCE [LARGE SCALE GENOMIC DNA]</scope>
    <source>
        <strain evidence="9 10">AF16</strain>
    </source>
</reference>
<dbReference type="Gene3D" id="1.20.1640.10">
    <property type="entry name" value="Multidrug efflux transporter AcrB transmembrane domain"/>
    <property type="match status" value="2"/>
</dbReference>
<feature type="transmembrane region" description="Helical" evidence="7">
    <location>
        <begin position="434"/>
        <end position="459"/>
    </location>
</feature>
<dbReference type="eggNOG" id="KOG1934">
    <property type="taxonomic scope" value="Eukaryota"/>
</dbReference>
<dbReference type="InterPro" id="IPR003392">
    <property type="entry name" value="PTHD_SSD"/>
</dbReference>
<feature type="transmembrane region" description="Helical" evidence="7">
    <location>
        <begin position="259"/>
        <end position="278"/>
    </location>
</feature>
<proteinExistence type="inferred from homology"/>
<dbReference type="GO" id="GO:0005886">
    <property type="term" value="C:plasma membrane"/>
    <property type="evidence" value="ECO:0000318"/>
    <property type="project" value="GO_Central"/>
</dbReference>
<dbReference type="Proteomes" id="UP000008549">
    <property type="component" value="Unassembled WGS sequence"/>
</dbReference>
<dbReference type="PROSITE" id="PS50156">
    <property type="entry name" value="SSD"/>
    <property type="match status" value="1"/>
</dbReference>
<evidence type="ECO:0000256" key="6">
    <source>
        <dbReference type="ARBA" id="ARBA00023180"/>
    </source>
</evidence>
<evidence type="ECO:0000256" key="5">
    <source>
        <dbReference type="ARBA" id="ARBA00023136"/>
    </source>
</evidence>
<evidence type="ECO:0000256" key="7">
    <source>
        <dbReference type="SAM" id="Phobius"/>
    </source>
</evidence>
<dbReference type="STRING" id="6238.A8WZ88"/>
<feature type="transmembrane region" description="Helical" evidence="7">
    <location>
        <begin position="705"/>
        <end position="738"/>
    </location>
</feature>
<dbReference type="WormBase" id="CBG05104a">
    <property type="protein sequence ID" value="CBP01303"/>
    <property type="gene ID" value="WBGene00027638"/>
    <property type="gene designation" value="Cbr-ptr-11"/>
</dbReference>
<dbReference type="GO" id="GO:0018996">
    <property type="term" value="P:molting cycle, collagen and cuticulin-based cuticle"/>
    <property type="evidence" value="ECO:0000318"/>
    <property type="project" value="GO_Central"/>
</dbReference>
<dbReference type="GO" id="GO:0006897">
    <property type="term" value="P:endocytosis"/>
    <property type="evidence" value="ECO:0000318"/>
    <property type="project" value="GO_Central"/>
</dbReference>
<evidence type="ECO:0000256" key="2">
    <source>
        <dbReference type="ARBA" id="ARBA00005585"/>
    </source>
</evidence>
<name>A8WZ88_CAEBR</name>
<dbReference type="SUPFAM" id="SSF82866">
    <property type="entry name" value="Multidrug efflux transporter AcrB transmembrane domain"/>
    <property type="match status" value="2"/>
</dbReference>
<feature type="transmembrane region" description="Helical" evidence="7">
    <location>
        <begin position="28"/>
        <end position="48"/>
    </location>
</feature>
<keyword evidence="6" id="KW-0325">Glycoprotein</keyword>
<evidence type="ECO:0000313" key="11">
    <source>
        <dbReference type="WormBase" id="CBG05104a"/>
    </source>
</evidence>
<keyword evidence="4 7" id="KW-1133">Transmembrane helix</keyword>
<protein>
    <submittedName>
        <fullName evidence="9">Protein CBR-PTR-11</fullName>
    </submittedName>
</protein>
<feature type="transmembrane region" description="Helical" evidence="7">
    <location>
        <begin position="850"/>
        <end position="873"/>
    </location>
</feature>
<evidence type="ECO:0000256" key="1">
    <source>
        <dbReference type="ARBA" id="ARBA00004141"/>
    </source>
</evidence>
<feature type="transmembrane region" description="Helical" evidence="7">
    <location>
        <begin position="879"/>
        <end position="901"/>
    </location>
</feature>
<dbReference type="InterPro" id="IPR000731">
    <property type="entry name" value="SSD"/>
</dbReference>
<organism evidence="9 10">
    <name type="scientific">Caenorhabditis briggsae</name>
    <dbReference type="NCBI Taxonomy" id="6238"/>
    <lineage>
        <taxon>Eukaryota</taxon>
        <taxon>Metazoa</taxon>
        <taxon>Ecdysozoa</taxon>
        <taxon>Nematoda</taxon>
        <taxon>Chromadorea</taxon>
        <taxon>Rhabditida</taxon>
        <taxon>Rhabditina</taxon>
        <taxon>Rhabditomorpha</taxon>
        <taxon>Rhabditoidea</taxon>
        <taxon>Rhabditidae</taxon>
        <taxon>Peloderinae</taxon>
        <taxon>Caenorhabditis</taxon>
    </lineage>
</organism>
<evidence type="ECO:0000256" key="4">
    <source>
        <dbReference type="ARBA" id="ARBA00022989"/>
    </source>
</evidence>
<sequence>MVTLQPTARMGWDTISAVVARILAAYPVYSILLSILSILALSAGLVNIRLEPDIRKSFSPEDSDAGYETRVWLEYYGLKIYPERAFCIFTAKSENGSILQEEALRDVGFIVENIYTVDNRLVQAVGLRDGDGRRNCDPLCDLNSPFHLLAVSTNQTRKNNGTTAVFTYPDMPYSGLDIFLGLHFSNVDFKPPTHRISSRSLVLWYFSRSDTPEGKLAFKDAIDELFDLSKNSSSFENVEFTIFSDQVANREMIRGAIEATTLMTIGFFLLLTQVIIVIKRLSSIKMTAYLVATSLLTPMAATIASFGVICWMGFPSFSIQCVTPFLVLGIGVDDAFILLHRWKHHIAISDTVWQIGQTFMTTIPISYISNFNYFSFQPSPSGTSHRRCWTFHHNHILDQHHCIWNRILHTNTPSELSPSSVGHAQIFHVFQMSLFCLTASLALLLDYIFTYTILAPIVFLCNDPTYQSVPKDETISKADTWLAKYSRFVCSLRGRIVCIFVLIGMYGLTTYGVMTMRTTFEPAKAFPSNSKLVDSLSNIKPVFNRYFPITVIVNNPPNISNEIEYDSFHNMMNRLENVPGIRGDNRSLIFLPQYEAYDKLANSFSILLGDKYRPSYDSLPNWMDAIGNPPLVKYHLDEKNKTVVTSFRLTLLGKGMSEWAERARAMQHIRTVLREEQQFNATLFDCDSAILSIILTVGTDLIGSIAVTVVCMAIVCFVFIANFNAVAVITSIIASICYAGRFPSELQDHNSDPPNTMNAIYGENPRSSQYYEHHLHCHPGRFHSCLFGCLLVGGLSLWGADLDPVIQVDVLLATGFSVDYTAHVAYNYFRARGSPQERVYSSLAEMAMPMCEAGLSTFLCMLPLIFVPTYAIVCFAKTVFLVVAIGLLHGLFILPVVLALFSRNSIDEKDTPPPAAITFAADQPLVDKNLDAV</sequence>
<keyword evidence="10" id="KW-1185">Reference proteome</keyword>
<feature type="transmembrane region" description="Helical" evidence="7">
    <location>
        <begin position="494"/>
        <end position="514"/>
    </location>
</feature>
<comment type="similarity">
    <text evidence="2">Belongs to the patched family.</text>
</comment>
<evidence type="ECO:0000313" key="10">
    <source>
        <dbReference type="Proteomes" id="UP000008549"/>
    </source>
</evidence>
<accession>A8WZ88</accession>
<evidence type="ECO:0000313" key="9">
    <source>
        <dbReference type="EMBL" id="CAP25698.2"/>
    </source>
</evidence>
<dbReference type="AlphaFoldDB" id="A8WZ88"/>